<evidence type="ECO:0000256" key="2">
    <source>
        <dbReference type="SAM" id="SignalP"/>
    </source>
</evidence>
<sequence length="357" mass="38263">MLLPIDCRSRLLLTLHVVLSQCCFSMGQVLVQEPYLDLDMCRTALQSCDIVDGNGGIRRDNSEFFCFVKRLGEERKCYSKSSTTGIQNIMFVNFVCNDIDSVPCNVNSELPIAELVNDNPQSNGLLAFICSQVDSTIDEEPCPAPVAPVTPPTRTGPLPTTEVPTDPPTVPTSTPTQEVPPIGPGFTLNDCKEDLVAADLDPIDDLSHAEYVNFLIFVGTRTCFVPDESFELATNATFNQHRCLSRVPCAGSDTIDLSNLGIRDFCQRSYNFALAQPRCGNSTDTPQPTPAPVLAPVATSPPSILPTTPPSGSASPTARIGGRTATSSGRPLGRGWAVQGYAVASFVATAMSLLISM</sequence>
<organism evidence="3">
    <name type="scientific">Entomoneis paludosa</name>
    <dbReference type="NCBI Taxonomy" id="265537"/>
    <lineage>
        <taxon>Eukaryota</taxon>
        <taxon>Sar</taxon>
        <taxon>Stramenopiles</taxon>
        <taxon>Ochrophyta</taxon>
        <taxon>Bacillariophyta</taxon>
        <taxon>Bacillariophyceae</taxon>
        <taxon>Bacillariophycidae</taxon>
        <taxon>Entomoneidaceae</taxon>
        <taxon>Entomoneis</taxon>
    </lineage>
</organism>
<feature type="compositionally biased region" description="Low complexity" evidence="1">
    <location>
        <begin position="171"/>
        <end position="180"/>
    </location>
</feature>
<protein>
    <submittedName>
        <fullName evidence="3">Uncharacterized protein</fullName>
    </submittedName>
</protein>
<feature type="chain" id="PRO_5030523262" evidence="2">
    <location>
        <begin position="28"/>
        <end position="357"/>
    </location>
</feature>
<feature type="signal peptide" evidence="2">
    <location>
        <begin position="1"/>
        <end position="27"/>
    </location>
</feature>
<keyword evidence="2" id="KW-0732">Signal</keyword>
<evidence type="ECO:0000256" key="1">
    <source>
        <dbReference type="SAM" id="MobiDB-lite"/>
    </source>
</evidence>
<dbReference type="AlphaFoldDB" id="A0A7S2VC08"/>
<gene>
    <name evidence="3" type="ORF">APAL1065_LOCUS2783</name>
</gene>
<feature type="region of interest" description="Disordered" evidence="1">
    <location>
        <begin position="144"/>
        <end position="182"/>
    </location>
</feature>
<reference evidence="3" key="1">
    <citation type="submission" date="2021-01" db="EMBL/GenBank/DDBJ databases">
        <authorList>
            <person name="Corre E."/>
            <person name="Pelletier E."/>
            <person name="Niang G."/>
            <person name="Scheremetjew M."/>
            <person name="Finn R."/>
            <person name="Kale V."/>
            <person name="Holt S."/>
            <person name="Cochrane G."/>
            <person name="Meng A."/>
            <person name="Brown T."/>
            <person name="Cohen L."/>
        </authorList>
    </citation>
    <scope>NUCLEOTIDE SEQUENCE</scope>
    <source>
        <strain evidence="3">CCMP125</strain>
    </source>
</reference>
<evidence type="ECO:0000313" key="3">
    <source>
        <dbReference type="EMBL" id="CAD9945444.1"/>
    </source>
</evidence>
<feature type="compositionally biased region" description="Low complexity" evidence="1">
    <location>
        <begin position="152"/>
        <end position="164"/>
    </location>
</feature>
<proteinExistence type="predicted"/>
<accession>A0A7S2VC08</accession>
<name>A0A7S2VC08_9STRA</name>
<dbReference type="EMBL" id="HBHT01004183">
    <property type="protein sequence ID" value="CAD9945444.1"/>
    <property type="molecule type" value="Transcribed_RNA"/>
</dbReference>
<feature type="region of interest" description="Disordered" evidence="1">
    <location>
        <begin position="280"/>
        <end position="331"/>
    </location>
</feature>